<sequence>MDADLLGDEGLDAGWVISHGANAAWQYAQSVQASLEDLTAARDEGDWALCVESCAMALRAIVYCRRLMRGFNGGLVEPEFQLHLATCEDSAAQALRALPCPLDAGEAEAIASVARVEAEDSALRRKLPFDVPVVRTPEGRWEAMRISATLVRWRRERGLHHVDWRQDGL</sequence>
<accession>A0A5N8VUK7</accession>
<dbReference type="EMBL" id="VJZE01000009">
    <property type="protein sequence ID" value="MPY38961.1"/>
    <property type="molecule type" value="Genomic_DNA"/>
</dbReference>
<proteinExistence type="predicted"/>
<gene>
    <name evidence="1" type="ORF">FNH04_03095</name>
</gene>
<protein>
    <recommendedName>
        <fullName evidence="3">HEPN domain-containing protein</fullName>
    </recommendedName>
</protein>
<comment type="caution">
    <text evidence="1">The sequence shown here is derived from an EMBL/GenBank/DDBJ whole genome shotgun (WGS) entry which is preliminary data.</text>
</comment>
<dbReference type="OrthoDB" id="3377991at2"/>
<keyword evidence="2" id="KW-1185">Reference proteome</keyword>
<evidence type="ECO:0000313" key="2">
    <source>
        <dbReference type="Proteomes" id="UP000326979"/>
    </source>
</evidence>
<reference evidence="1 2" key="1">
    <citation type="submission" date="2019-07" db="EMBL/GenBank/DDBJ databases">
        <title>New species of Amycolatopsis and Streptomyces.</title>
        <authorList>
            <person name="Duangmal K."/>
            <person name="Teo W.F.A."/>
            <person name="Lipun K."/>
        </authorList>
    </citation>
    <scope>NUCLEOTIDE SEQUENCE [LARGE SCALE GENOMIC DNA]</scope>
    <source>
        <strain evidence="1 2">TISTR 2346</strain>
    </source>
</reference>
<name>A0A5N8VUK7_9ACTN</name>
<organism evidence="1 2">
    <name type="scientific">Streptomyces phyllanthi</name>
    <dbReference type="NCBI Taxonomy" id="1803180"/>
    <lineage>
        <taxon>Bacteria</taxon>
        <taxon>Bacillati</taxon>
        <taxon>Actinomycetota</taxon>
        <taxon>Actinomycetes</taxon>
        <taxon>Kitasatosporales</taxon>
        <taxon>Streptomycetaceae</taxon>
        <taxon>Streptomyces</taxon>
    </lineage>
</organism>
<dbReference type="AlphaFoldDB" id="A0A5N8VUK7"/>
<evidence type="ECO:0000313" key="1">
    <source>
        <dbReference type="EMBL" id="MPY38961.1"/>
    </source>
</evidence>
<dbReference type="Proteomes" id="UP000326979">
    <property type="component" value="Unassembled WGS sequence"/>
</dbReference>
<evidence type="ECO:0008006" key="3">
    <source>
        <dbReference type="Google" id="ProtNLM"/>
    </source>
</evidence>
<dbReference type="RefSeq" id="WP_152780032.1">
    <property type="nucleotide sequence ID" value="NZ_BAABEQ010000060.1"/>
</dbReference>